<proteinExistence type="predicted"/>
<dbReference type="AlphaFoldDB" id="A0A0E0MCX1"/>
<protein>
    <submittedName>
        <fullName evidence="1">Uncharacterized protein</fullName>
    </submittedName>
</protein>
<dbReference type="EnsemblPlants" id="OPUNC11G04070.2">
    <property type="protein sequence ID" value="OPUNC11G04070.2"/>
    <property type="gene ID" value="OPUNC11G04070"/>
</dbReference>
<name>A0A0E0MCX1_ORYPU</name>
<dbReference type="Proteomes" id="UP000026962">
    <property type="component" value="Chromosome 11"/>
</dbReference>
<evidence type="ECO:0000313" key="2">
    <source>
        <dbReference type="Proteomes" id="UP000026962"/>
    </source>
</evidence>
<reference evidence="1" key="2">
    <citation type="submission" date="2018-05" db="EMBL/GenBank/DDBJ databases">
        <title>OpunRS2 (Oryza punctata Reference Sequence Version 2).</title>
        <authorList>
            <person name="Zhang J."/>
            <person name="Kudrna D."/>
            <person name="Lee S."/>
            <person name="Talag J."/>
            <person name="Welchert J."/>
            <person name="Wing R.A."/>
        </authorList>
    </citation>
    <scope>NUCLEOTIDE SEQUENCE [LARGE SCALE GENOMIC DNA]</scope>
</reference>
<keyword evidence="2" id="KW-1185">Reference proteome</keyword>
<sequence length="68" mass="7895">MVIKTELLRTLQEHAYLTWIQKPPPPSPRQLPLRYQLAPVEVMRSWKNALAAASRQLASRRSCIPLHH</sequence>
<dbReference type="HOGENOM" id="CLU_2798372_0_0_1"/>
<evidence type="ECO:0000313" key="1">
    <source>
        <dbReference type="EnsemblPlants" id="OPUNC11G04070.2"/>
    </source>
</evidence>
<reference evidence="1" key="1">
    <citation type="submission" date="2015-04" db="UniProtKB">
        <authorList>
            <consortium name="EnsemblPlants"/>
        </authorList>
    </citation>
    <scope>IDENTIFICATION</scope>
</reference>
<accession>A0A0E0MCX1</accession>
<dbReference type="Gramene" id="OPUNC11G04070.2">
    <property type="protein sequence ID" value="OPUNC11G04070.2"/>
    <property type="gene ID" value="OPUNC11G04070"/>
</dbReference>
<organism evidence="1">
    <name type="scientific">Oryza punctata</name>
    <name type="common">Red rice</name>
    <dbReference type="NCBI Taxonomy" id="4537"/>
    <lineage>
        <taxon>Eukaryota</taxon>
        <taxon>Viridiplantae</taxon>
        <taxon>Streptophyta</taxon>
        <taxon>Embryophyta</taxon>
        <taxon>Tracheophyta</taxon>
        <taxon>Spermatophyta</taxon>
        <taxon>Magnoliopsida</taxon>
        <taxon>Liliopsida</taxon>
        <taxon>Poales</taxon>
        <taxon>Poaceae</taxon>
        <taxon>BOP clade</taxon>
        <taxon>Oryzoideae</taxon>
        <taxon>Oryzeae</taxon>
        <taxon>Oryzinae</taxon>
        <taxon>Oryza</taxon>
    </lineage>
</organism>